<gene>
    <name evidence="1" type="ORF">RJT34_09357</name>
</gene>
<organism evidence="1 2">
    <name type="scientific">Clitoria ternatea</name>
    <name type="common">Butterfly pea</name>
    <dbReference type="NCBI Taxonomy" id="43366"/>
    <lineage>
        <taxon>Eukaryota</taxon>
        <taxon>Viridiplantae</taxon>
        <taxon>Streptophyta</taxon>
        <taxon>Embryophyta</taxon>
        <taxon>Tracheophyta</taxon>
        <taxon>Spermatophyta</taxon>
        <taxon>Magnoliopsida</taxon>
        <taxon>eudicotyledons</taxon>
        <taxon>Gunneridae</taxon>
        <taxon>Pentapetalae</taxon>
        <taxon>rosids</taxon>
        <taxon>fabids</taxon>
        <taxon>Fabales</taxon>
        <taxon>Fabaceae</taxon>
        <taxon>Papilionoideae</taxon>
        <taxon>50 kb inversion clade</taxon>
        <taxon>NPAAA clade</taxon>
        <taxon>indigoferoid/millettioid clade</taxon>
        <taxon>Phaseoleae</taxon>
        <taxon>Clitoria</taxon>
    </lineage>
</organism>
<proteinExistence type="predicted"/>
<sequence>MCRRMIEMKWNLSSEKRQKRGCTSKGCTLSPLTSCTLLGCTSWCCTPWVVCPAADGPGLLLFLPAACGCTPGLRLSIPPPKRLTLSSRLHFLVLHPLGVVCPAGGPVASRTLCVGLYTLMMGGLRLSSGKAISTIKTNDIKDEYITMHLFHGKYMAVEDCEIYIVAKQLSAPRVFGSFVSGD</sequence>
<dbReference type="EMBL" id="JAYKXN010000002">
    <property type="protein sequence ID" value="KAK7311308.1"/>
    <property type="molecule type" value="Genomic_DNA"/>
</dbReference>
<name>A0AAN9K7P3_CLITE</name>
<dbReference type="AlphaFoldDB" id="A0AAN9K7P3"/>
<evidence type="ECO:0000313" key="2">
    <source>
        <dbReference type="Proteomes" id="UP001359559"/>
    </source>
</evidence>
<accession>A0AAN9K7P3</accession>
<evidence type="ECO:0000313" key="1">
    <source>
        <dbReference type="EMBL" id="KAK7311308.1"/>
    </source>
</evidence>
<comment type="caution">
    <text evidence="1">The sequence shown here is derived from an EMBL/GenBank/DDBJ whole genome shotgun (WGS) entry which is preliminary data.</text>
</comment>
<dbReference type="Proteomes" id="UP001359559">
    <property type="component" value="Unassembled WGS sequence"/>
</dbReference>
<keyword evidence="2" id="KW-1185">Reference proteome</keyword>
<reference evidence="1 2" key="1">
    <citation type="submission" date="2024-01" db="EMBL/GenBank/DDBJ databases">
        <title>The genomes of 5 underutilized Papilionoideae crops provide insights into root nodulation and disease resistance.</title>
        <authorList>
            <person name="Yuan L."/>
        </authorList>
    </citation>
    <scope>NUCLEOTIDE SEQUENCE [LARGE SCALE GENOMIC DNA]</scope>
    <source>
        <strain evidence="1">LY-2023</strain>
        <tissue evidence="1">Leaf</tissue>
    </source>
</reference>
<protein>
    <submittedName>
        <fullName evidence="1">Uncharacterized protein</fullName>
    </submittedName>
</protein>